<reference evidence="2" key="2">
    <citation type="submission" date="2023-05" db="EMBL/GenBank/DDBJ databases">
        <authorList>
            <person name="Fouks B."/>
        </authorList>
    </citation>
    <scope>NUCLEOTIDE SEQUENCE</scope>
    <source>
        <strain evidence="2">Stay&amp;Tobe</strain>
        <tissue evidence="2">Testes</tissue>
    </source>
</reference>
<gene>
    <name evidence="2" type="ORF">L9F63_012242</name>
</gene>
<evidence type="ECO:0000313" key="2">
    <source>
        <dbReference type="EMBL" id="KAJ9596736.1"/>
    </source>
</evidence>
<dbReference type="AlphaFoldDB" id="A0AAD8ACY5"/>
<keyword evidence="3" id="KW-1185">Reference proteome</keyword>
<name>A0AAD8ACY5_DIPPU</name>
<evidence type="ECO:0000313" key="3">
    <source>
        <dbReference type="Proteomes" id="UP001233999"/>
    </source>
</evidence>
<organism evidence="2 3">
    <name type="scientific">Diploptera punctata</name>
    <name type="common">Pacific beetle cockroach</name>
    <dbReference type="NCBI Taxonomy" id="6984"/>
    <lineage>
        <taxon>Eukaryota</taxon>
        <taxon>Metazoa</taxon>
        <taxon>Ecdysozoa</taxon>
        <taxon>Arthropoda</taxon>
        <taxon>Hexapoda</taxon>
        <taxon>Insecta</taxon>
        <taxon>Pterygota</taxon>
        <taxon>Neoptera</taxon>
        <taxon>Polyneoptera</taxon>
        <taxon>Dictyoptera</taxon>
        <taxon>Blattodea</taxon>
        <taxon>Blaberoidea</taxon>
        <taxon>Blaberidae</taxon>
        <taxon>Diplopterinae</taxon>
        <taxon>Diploptera</taxon>
    </lineage>
</organism>
<protein>
    <submittedName>
        <fullName evidence="2">Uncharacterized protein</fullName>
    </submittedName>
</protein>
<feature type="transmembrane region" description="Helical" evidence="1">
    <location>
        <begin position="81"/>
        <end position="104"/>
    </location>
</feature>
<keyword evidence="1" id="KW-1133">Transmembrane helix</keyword>
<evidence type="ECO:0000256" key="1">
    <source>
        <dbReference type="SAM" id="Phobius"/>
    </source>
</evidence>
<keyword evidence="1" id="KW-0812">Transmembrane</keyword>
<keyword evidence="1" id="KW-0472">Membrane</keyword>
<feature type="transmembrane region" description="Helical" evidence="1">
    <location>
        <begin position="37"/>
        <end position="60"/>
    </location>
</feature>
<dbReference type="EMBL" id="JASPKZ010001966">
    <property type="protein sequence ID" value="KAJ9596736.1"/>
    <property type="molecule type" value="Genomic_DNA"/>
</dbReference>
<dbReference type="Proteomes" id="UP001233999">
    <property type="component" value="Unassembled WGS sequence"/>
</dbReference>
<reference evidence="2" key="1">
    <citation type="journal article" date="2023" name="IScience">
        <title>Live-bearing cockroach genome reveals convergent evolutionary mechanisms linked to viviparity in insects and beyond.</title>
        <authorList>
            <person name="Fouks B."/>
            <person name="Harrison M.C."/>
            <person name="Mikhailova A.A."/>
            <person name="Marchal E."/>
            <person name="English S."/>
            <person name="Carruthers M."/>
            <person name="Jennings E.C."/>
            <person name="Chiamaka E.L."/>
            <person name="Frigard R.A."/>
            <person name="Pippel M."/>
            <person name="Attardo G.M."/>
            <person name="Benoit J.B."/>
            <person name="Bornberg-Bauer E."/>
            <person name="Tobe S.S."/>
        </authorList>
    </citation>
    <scope>NUCLEOTIDE SEQUENCE</scope>
    <source>
        <strain evidence="2">Stay&amp;Tobe</strain>
    </source>
</reference>
<comment type="caution">
    <text evidence="2">The sequence shown here is derived from an EMBL/GenBank/DDBJ whole genome shotgun (WGS) entry which is preliminary data.</text>
</comment>
<accession>A0AAD8ACY5</accession>
<proteinExistence type="predicted"/>
<sequence length="522" mass="59228">MLSSALCWFLGALLLTVGVVASLYLAWLQLRRGVTTFSLLATSDSLATIAIAIAFLINAANHQESNARISMRPTECSHGQLTLASALFLAPFVNTFVSMMAHSADNMQDGPEARGHDATHNRKLLSSIAAQWLLPTASTLLLLSAGIQHSRPYRVESDNMCMEGTALTPIPVESTEQCVQHEGISQYITTLMNNHNLTTRQFVNRSQSTDRDVAKVVDNIYKILDIRRYRRATENKHQDSIYKKPKNVSTYLKYSDGKTNQNKNANFHNRRNKIVNEIYPKYSNGKTNHNKTGNLHNRRNIIANEIYPKYSNGKTNHNKTGNLHNRRNIIANEIYPKYSYGKTNQNKTGNLHNRRNIIANEIYPKYSNGKTNHNKTGNLHNRRNIIANEIYPKYSYGKTNQNKTGNLHNRRNIIAYEIYPKFSYGKTNHNKTATVKHSILSSVAMWTPTLVETLLRLWFCISTPQWLTTLLFMLAQIHAIIRNSLNVRLVRKQTCTGTIQPLSESEDTPSKLFTKVKAAILK</sequence>